<dbReference type="STRING" id="1073996.SAMN05444271_1597"/>
<dbReference type="Pfam" id="PF13439">
    <property type="entry name" value="Glyco_transf_4"/>
    <property type="match status" value="1"/>
</dbReference>
<organism evidence="3 4">
    <name type="scientific">Halohasta litchfieldiae</name>
    <dbReference type="NCBI Taxonomy" id="1073996"/>
    <lineage>
        <taxon>Archaea</taxon>
        <taxon>Methanobacteriati</taxon>
        <taxon>Methanobacteriota</taxon>
        <taxon>Stenosarchaea group</taxon>
        <taxon>Halobacteria</taxon>
        <taxon>Halobacteriales</taxon>
        <taxon>Haloferacaceae</taxon>
        <taxon>Halohasta</taxon>
    </lineage>
</organism>
<dbReference type="InterPro" id="IPR001296">
    <property type="entry name" value="Glyco_trans_1"/>
</dbReference>
<evidence type="ECO:0000259" key="1">
    <source>
        <dbReference type="Pfam" id="PF00534"/>
    </source>
</evidence>
<dbReference type="Proteomes" id="UP000198888">
    <property type="component" value="Unassembled WGS sequence"/>
</dbReference>
<dbReference type="AlphaFoldDB" id="A0A1H6YIG6"/>
<keyword evidence="3" id="KW-0808">Transferase</keyword>
<dbReference type="CDD" id="cd03811">
    <property type="entry name" value="GT4_GT28_WabH-like"/>
    <property type="match status" value="1"/>
</dbReference>
<dbReference type="KEGG" id="hae:halTADL_2469"/>
<keyword evidence="4" id="KW-1185">Reference proteome</keyword>
<dbReference type="Gene3D" id="3.40.50.2000">
    <property type="entry name" value="Glycogen Phosphorylase B"/>
    <property type="match status" value="2"/>
</dbReference>
<name>A0A1H6YIG6_9EURY</name>
<dbReference type="InterPro" id="IPR028098">
    <property type="entry name" value="Glyco_trans_4-like_N"/>
</dbReference>
<evidence type="ECO:0000313" key="3">
    <source>
        <dbReference type="EMBL" id="SEJ37002.1"/>
    </source>
</evidence>
<sequence>MLREINPPLYHSPERPVMKLGLLINDLQNGGAERLVTDLALEFCQTDGIEPHILLAHRGGDLLSSLAPTEIQVHGLDVDISTTTIPQGAHALSEQLERLDIDLVHSHLSYSHVIGRFACARQGVPNVSTYHNVRAHKPRLKRLAERTTRSLSDCIVCVSEGVKQSYRNREGMVVIYNAIDTEGFRTRVESADTSALLSAHSNETTVFLNVARCVEQKRQGDLIQAFAEFDAPDTHLYIVGDGPRKQQLETLVSEQELSDRITITGYVDRIEPYYAIADAFVSSSSMEGLPSTHLEAKAAQLPIISTNIPGVTELVDHGTDGYLCAVEHPREIANYMRTVHTTDTGAMGRQGFESVDNEFSIGTIATEHADLYRRVV</sequence>
<accession>A0A1H6YIG6</accession>
<dbReference type="Pfam" id="PF00534">
    <property type="entry name" value="Glycos_transf_1"/>
    <property type="match status" value="1"/>
</dbReference>
<dbReference type="GO" id="GO:0016757">
    <property type="term" value="F:glycosyltransferase activity"/>
    <property type="evidence" value="ECO:0007669"/>
    <property type="project" value="InterPro"/>
</dbReference>
<gene>
    <name evidence="3" type="ORF">SAMN05444271_1597</name>
</gene>
<feature type="domain" description="Glycosyl transferase family 1" evidence="1">
    <location>
        <begin position="201"/>
        <end position="339"/>
    </location>
</feature>
<evidence type="ECO:0000313" key="4">
    <source>
        <dbReference type="Proteomes" id="UP000198888"/>
    </source>
</evidence>
<dbReference type="PANTHER" id="PTHR45947:SF15">
    <property type="entry name" value="TEICHURONIC ACID BIOSYNTHESIS GLYCOSYLTRANSFERASE TUAC-RELATED"/>
    <property type="match status" value="1"/>
</dbReference>
<dbReference type="InterPro" id="IPR050194">
    <property type="entry name" value="Glycosyltransferase_grp1"/>
</dbReference>
<reference evidence="3 4" key="1">
    <citation type="submission" date="2016-10" db="EMBL/GenBank/DDBJ databases">
        <authorList>
            <person name="de Groot N.N."/>
        </authorList>
    </citation>
    <scope>NUCLEOTIDE SEQUENCE [LARGE SCALE GENOMIC DNA]</scope>
    <source>
        <strain evidence="3 4">DSM 22187</strain>
    </source>
</reference>
<accession>A0A2H4Q4C7</accession>
<proteinExistence type="predicted"/>
<dbReference type="SUPFAM" id="SSF53756">
    <property type="entry name" value="UDP-Glycosyltransferase/glycogen phosphorylase"/>
    <property type="match status" value="1"/>
</dbReference>
<protein>
    <submittedName>
        <fullName evidence="3">Glycosyltransferase involved in cell wall bisynthesis</fullName>
    </submittedName>
</protein>
<dbReference type="PANTHER" id="PTHR45947">
    <property type="entry name" value="SULFOQUINOVOSYL TRANSFERASE SQD2"/>
    <property type="match status" value="1"/>
</dbReference>
<feature type="domain" description="Glycosyltransferase subfamily 4-like N-terminal" evidence="2">
    <location>
        <begin position="30"/>
        <end position="182"/>
    </location>
</feature>
<dbReference type="EMBL" id="FNYR01000059">
    <property type="protein sequence ID" value="SEJ37002.1"/>
    <property type="molecule type" value="Genomic_DNA"/>
</dbReference>
<evidence type="ECO:0000259" key="2">
    <source>
        <dbReference type="Pfam" id="PF13439"/>
    </source>
</evidence>